<gene>
    <name evidence="10" type="primary">LOC115249597</name>
</gene>
<dbReference type="OMA" id="CVLIAGQ"/>
<dbReference type="Pfam" id="PF00086">
    <property type="entry name" value="Thyroglobulin_1"/>
    <property type="match status" value="1"/>
</dbReference>
<dbReference type="GO" id="GO:0006886">
    <property type="term" value="P:intracellular protein transport"/>
    <property type="evidence" value="ECO:0007669"/>
    <property type="project" value="InterPro"/>
</dbReference>
<evidence type="ECO:0000256" key="5">
    <source>
        <dbReference type="PIRSR" id="PIRSR001992-1"/>
    </source>
</evidence>
<evidence type="ECO:0000256" key="3">
    <source>
        <dbReference type="ARBA" id="ARBA00022737"/>
    </source>
</evidence>
<dbReference type="GO" id="GO:0016020">
    <property type="term" value="C:membrane"/>
    <property type="evidence" value="ECO:0007669"/>
    <property type="project" value="InterPro"/>
</dbReference>
<evidence type="ECO:0000313" key="10">
    <source>
        <dbReference type="Ensembl" id="ENSTRUP00000049516.1"/>
    </source>
</evidence>
<evidence type="ECO:0000256" key="1">
    <source>
        <dbReference type="ARBA" id="ARBA00004613"/>
    </source>
</evidence>
<reference evidence="10 11" key="1">
    <citation type="journal article" date="2011" name="Genome Biol. Evol.">
        <title>Integration of the genetic map and genome assembly of fugu facilitates insights into distinct features of genome evolution in teleosts and mammals.</title>
        <authorList>
            <person name="Kai W."/>
            <person name="Kikuchi K."/>
            <person name="Tohari S."/>
            <person name="Chew A.K."/>
            <person name="Tay A."/>
            <person name="Fujiwara A."/>
            <person name="Hosoya S."/>
            <person name="Suetake H."/>
            <person name="Naruse K."/>
            <person name="Brenner S."/>
            <person name="Suzuki Y."/>
            <person name="Venkatesh B."/>
        </authorList>
    </citation>
    <scope>NUCLEOTIDE SEQUENCE [LARGE SCALE GENOMIC DNA]</scope>
</reference>
<dbReference type="GeneTree" id="ENSGT00940000169140"/>
<dbReference type="PROSITE" id="PS00484">
    <property type="entry name" value="THYROGLOBULIN_1_1"/>
    <property type="match status" value="1"/>
</dbReference>
<sequence length="191" mass="20223">MDPETANQPLITGNAAVNEPPNGGRSTRAYKVAGITLLACVLIAGQVMTAYFLLAQKGEIKSLEEQGNKLKSVMTNGRSAASPSQMRIPANSIAGLYDVSLDKDTSSEEKENPATDCQLKALGLKSTGLPGFRPVCDERGLYQAEQCFKSQCWCVSPKDGQAISGSMHRGRASCTSAVASGSMFRAMSVPE</sequence>
<feature type="compositionally biased region" description="Polar residues" evidence="7">
    <location>
        <begin position="1"/>
        <end position="11"/>
    </location>
</feature>
<dbReference type="PANTHER" id="PTHR12352">
    <property type="entry name" value="SECRETED MODULAR CALCIUM-BINDING PROTEIN"/>
    <property type="match status" value="1"/>
</dbReference>
<keyword evidence="8" id="KW-0472">Membrane</keyword>
<dbReference type="PANTHER" id="PTHR12352:SF3">
    <property type="entry name" value="NIDOGEN-2"/>
    <property type="match status" value="1"/>
</dbReference>
<dbReference type="PROSITE" id="PS51162">
    <property type="entry name" value="THYROGLOBULIN_1_2"/>
    <property type="match status" value="1"/>
</dbReference>
<dbReference type="OrthoDB" id="406800at2759"/>
<dbReference type="AlphaFoldDB" id="A0A3B5K2B4"/>
<reference evidence="10" key="2">
    <citation type="submission" date="2025-08" db="UniProtKB">
        <authorList>
            <consortium name="Ensembl"/>
        </authorList>
    </citation>
    <scope>IDENTIFICATION</scope>
</reference>
<proteinExistence type="predicted"/>
<accession>A0A3B5K2B4</accession>
<evidence type="ECO:0000313" key="11">
    <source>
        <dbReference type="Proteomes" id="UP000005226"/>
    </source>
</evidence>
<reference evidence="10" key="3">
    <citation type="submission" date="2025-09" db="UniProtKB">
        <authorList>
            <consortium name="Ensembl"/>
        </authorList>
    </citation>
    <scope>IDENTIFICATION</scope>
</reference>
<feature type="transmembrane region" description="Helical" evidence="8">
    <location>
        <begin position="32"/>
        <end position="54"/>
    </location>
</feature>
<dbReference type="GO" id="GO:0005615">
    <property type="term" value="C:extracellular space"/>
    <property type="evidence" value="ECO:0007669"/>
    <property type="project" value="TreeGrafter"/>
</dbReference>
<dbReference type="GO" id="GO:0019882">
    <property type="term" value="P:antigen processing and presentation"/>
    <property type="evidence" value="ECO:0007669"/>
    <property type="project" value="InterPro"/>
</dbReference>
<feature type="disulfide bond" evidence="5 6">
    <location>
        <begin position="154"/>
        <end position="174"/>
    </location>
</feature>
<comment type="subcellular location">
    <subcellularLocation>
        <location evidence="1">Secreted</location>
    </subcellularLocation>
</comment>
<feature type="disulfide bond" evidence="5">
    <location>
        <begin position="147"/>
        <end position="152"/>
    </location>
</feature>
<evidence type="ECO:0000259" key="9">
    <source>
        <dbReference type="PROSITE" id="PS51162"/>
    </source>
</evidence>
<evidence type="ECO:0000256" key="8">
    <source>
        <dbReference type="SAM" id="Phobius"/>
    </source>
</evidence>
<dbReference type="Ensembl" id="ENSTRUT00000053988.2">
    <property type="protein sequence ID" value="ENSTRUP00000049516.1"/>
    <property type="gene ID" value="ENSTRUG00000020287.2"/>
</dbReference>
<keyword evidence="2" id="KW-0964">Secreted</keyword>
<dbReference type="GO" id="GO:0042289">
    <property type="term" value="F:MHC class II protein binding"/>
    <property type="evidence" value="ECO:0007669"/>
    <property type="project" value="InterPro"/>
</dbReference>
<protein>
    <submittedName>
        <fullName evidence="10">Uncharacterized LOC115249597</fullName>
    </submittedName>
</protein>
<dbReference type="SUPFAM" id="SSF57610">
    <property type="entry name" value="Thyroglobulin type-1 domain"/>
    <property type="match status" value="1"/>
</dbReference>
<feature type="region of interest" description="Disordered" evidence="7">
    <location>
        <begin position="1"/>
        <end position="24"/>
    </location>
</feature>
<dbReference type="InterPro" id="IPR043530">
    <property type="entry name" value="CD74_antigen"/>
</dbReference>
<dbReference type="InterPro" id="IPR036857">
    <property type="entry name" value="Thyroglobulin_1_sf"/>
</dbReference>
<feature type="domain" description="Thyroglobulin type-1" evidence="9">
    <location>
        <begin position="114"/>
        <end position="174"/>
    </location>
</feature>
<dbReference type="Gene3D" id="4.10.800.10">
    <property type="entry name" value="Thyroglobulin type-1"/>
    <property type="match status" value="1"/>
</dbReference>
<keyword evidence="4 5" id="KW-1015">Disulfide bond</keyword>
<dbReference type="InParanoid" id="A0A3B5K2B4"/>
<dbReference type="SMART" id="SM00211">
    <property type="entry name" value="TY"/>
    <property type="match status" value="1"/>
</dbReference>
<dbReference type="CTD" id="30645"/>
<dbReference type="GO" id="GO:0006955">
    <property type="term" value="P:immune response"/>
    <property type="evidence" value="ECO:0007669"/>
    <property type="project" value="InterPro"/>
</dbReference>
<dbReference type="KEGG" id="tru:115249597"/>
<evidence type="ECO:0000256" key="2">
    <source>
        <dbReference type="ARBA" id="ARBA00022525"/>
    </source>
</evidence>
<dbReference type="Proteomes" id="UP000005226">
    <property type="component" value="Chromosome 4"/>
</dbReference>
<name>A0A3B5K2B4_TAKRU</name>
<keyword evidence="8" id="KW-0812">Transmembrane</keyword>
<evidence type="ECO:0000256" key="4">
    <source>
        <dbReference type="ARBA" id="ARBA00023157"/>
    </source>
</evidence>
<keyword evidence="8" id="KW-1133">Transmembrane helix</keyword>
<dbReference type="CDD" id="cd00191">
    <property type="entry name" value="TY"/>
    <property type="match status" value="1"/>
</dbReference>
<organism evidence="10 11">
    <name type="scientific">Takifugu rubripes</name>
    <name type="common">Japanese pufferfish</name>
    <name type="synonym">Fugu rubripes</name>
    <dbReference type="NCBI Taxonomy" id="31033"/>
    <lineage>
        <taxon>Eukaryota</taxon>
        <taxon>Metazoa</taxon>
        <taxon>Chordata</taxon>
        <taxon>Craniata</taxon>
        <taxon>Vertebrata</taxon>
        <taxon>Euteleostomi</taxon>
        <taxon>Actinopterygii</taxon>
        <taxon>Neopterygii</taxon>
        <taxon>Teleostei</taxon>
        <taxon>Neoteleostei</taxon>
        <taxon>Acanthomorphata</taxon>
        <taxon>Eupercaria</taxon>
        <taxon>Tetraodontiformes</taxon>
        <taxon>Tetradontoidea</taxon>
        <taxon>Tetraodontidae</taxon>
        <taxon>Takifugu</taxon>
    </lineage>
</organism>
<dbReference type="InterPro" id="IPR015386">
    <property type="entry name" value="MHC_II-assoc_invar/CLIP_MHC-bd"/>
</dbReference>
<dbReference type="GO" id="GO:0035718">
    <property type="term" value="F:macrophage migration inhibitory factor binding"/>
    <property type="evidence" value="ECO:0007669"/>
    <property type="project" value="InterPro"/>
</dbReference>
<dbReference type="Pfam" id="PF09307">
    <property type="entry name" value="MHC2-interact"/>
    <property type="match status" value="1"/>
</dbReference>
<feature type="disulfide bond" evidence="5 6">
    <location>
        <begin position="117"/>
        <end position="136"/>
    </location>
</feature>
<keyword evidence="3" id="KW-0677">Repeat</keyword>
<keyword evidence="11" id="KW-1185">Reference proteome</keyword>
<evidence type="ECO:0000256" key="6">
    <source>
        <dbReference type="PROSITE-ProRule" id="PRU00500"/>
    </source>
</evidence>
<dbReference type="FunCoup" id="A0A3B5K2B4">
    <property type="interactions" value="31"/>
</dbReference>
<comment type="caution">
    <text evidence="6">Lacks conserved residue(s) required for the propagation of feature annotation.</text>
</comment>
<dbReference type="InterPro" id="IPR000716">
    <property type="entry name" value="Thyroglobulin_1"/>
</dbReference>
<dbReference type="PIRSF" id="PIRSF001992">
    <property type="entry name" value="CD74_antigen"/>
    <property type="match status" value="1"/>
</dbReference>
<dbReference type="InterPro" id="IPR051950">
    <property type="entry name" value="Dev_reg/Prot_inhib"/>
</dbReference>
<evidence type="ECO:0000256" key="7">
    <source>
        <dbReference type="SAM" id="MobiDB-lite"/>
    </source>
</evidence>